<dbReference type="OrthoDB" id="9815231at2"/>
<keyword evidence="3" id="KW-1185">Reference proteome</keyword>
<dbReference type="GO" id="GO:0003676">
    <property type="term" value="F:nucleic acid binding"/>
    <property type="evidence" value="ECO:0007669"/>
    <property type="project" value="InterPro"/>
</dbReference>
<dbReference type="PANTHER" id="PTHR46889">
    <property type="entry name" value="TRANSPOSASE INSF FOR INSERTION SEQUENCE IS3B-RELATED"/>
    <property type="match status" value="1"/>
</dbReference>
<protein>
    <submittedName>
        <fullName evidence="2">IS3 family transposase</fullName>
    </submittedName>
</protein>
<proteinExistence type="predicted"/>
<dbReference type="InterPro" id="IPR012337">
    <property type="entry name" value="RNaseH-like_sf"/>
</dbReference>
<gene>
    <name evidence="2" type="ORF">ETF27_09350</name>
</gene>
<dbReference type="Gene3D" id="3.30.420.10">
    <property type="entry name" value="Ribonuclease H-like superfamily/Ribonuclease H"/>
    <property type="match status" value="1"/>
</dbReference>
<organism evidence="2 3">
    <name type="scientific">Prevotella brunnea</name>
    <dbReference type="NCBI Taxonomy" id="2508867"/>
    <lineage>
        <taxon>Bacteria</taxon>
        <taxon>Pseudomonadati</taxon>
        <taxon>Bacteroidota</taxon>
        <taxon>Bacteroidia</taxon>
        <taxon>Bacteroidales</taxon>
        <taxon>Prevotellaceae</taxon>
        <taxon>Prevotella</taxon>
    </lineage>
</organism>
<dbReference type="Proteomes" id="UP000321612">
    <property type="component" value="Unassembled WGS sequence"/>
</dbReference>
<dbReference type="NCBIfam" id="NF033516">
    <property type="entry name" value="transpos_IS3"/>
    <property type="match status" value="1"/>
</dbReference>
<dbReference type="InterPro" id="IPR048020">
    <property type="entry name" value="Transpos_IS3"/>
</dbReference>
<evidence type="ECO:0000313" key="3">
    <source>
        <dbReference type="Proteomes" id="UP000321612"/>
    </source>
</evidence>
<evidence type="ECO:0000259" key="1">
    <source>
        <dbReference type="PROSITE" id="PS50994"/>
    </source>
</evidence>
<dbReference type="SUPFAM" id="SSF53098">
    <property type="entry name" value="Ribonuclease H-like"/>
    <property type="match status" value="1"/>
</dbReference>
<reference evidence="3" key="1">
    <citation type="submission" date="2019-05" db="EMBL/GenBank/DDBJ databases">
        <title>Prevotella brunnea sp. nov., isolated from a wound of a patient.</title>
        <authorList>
            <person name="Buhl M."/>
        </authorList>
    </citation>
    <scope>NUCLEOTIDE SEQUENCE [LARGE SCALE GENOMIC DNA]</scope>
    <source>
        <strain evidence="3">A2672</strain>
    </source>
</reference>
<dbReference type="PROSITE" id="PS50994">
    <property type="entry name" value="INTEGRASE"/>
    <property type="match status" value="1"/>
</dbReference>
<dbReference type="GO" id="GO:0015074">
    <property type="term" value="P:DNA integration"/>
    <property type="evidence" value="ECO:0007669"/>
    <property type="project" value="InterPro"/>
</dbReference>
<dbReference type="InterPro" id="IPR036397">
    <property type="entry name" value="RNaseH_sf"/>
</dbReference>
<name>A0A5C8GCX5_9BACT</name>
<comment type="caution">
    <text evidence="2">The sequence shown here is derived from an EMBL/GenBank/DDBJ whole genome shotgun (WGS) entry which is preliminary data.</text>
</comment>
<sequence length="308" mass="35676">MRGGYQHLKKRWCQTVTALREEFPGVSVEFLCGLFGKKRQWYYASSKLVISERQRRKLIVDNVLYYRACCPGIGGVKLHVLLKSELGEDVTHGRDSFLKLLASEGLMLPKNKRRRTTDSNHPYRKYPNLVQGVTAMYANHIWAADITYVWIYGNVLYLHLITDVYSHAVIGWCLSETMEAINTKEALLMAVKAAGGGNLCGTIHHSDRGSQYACHLYVETLMCHHIRVSMTERYNPTDNPVAERTNGTFKVEWIYQQEMYRDYDQANMEISKAIAFYNYRRPHMSIGMKCPMDVYRGEQPGRNLWKKR</sequence>
<dbReference type="InterPro" id="IPR050900">
    <property type="entry name" value="Transposase_IS3/IS150/IS904"/>
</dbReference>
<dbReference type="AlphaFoldDB" id="A0A5C8GCX5"/>
<dbReference type="EMBL" id="SDIK01000074">
    <property type="protein sequence ID" value="TXJ59696.1"/>
    <property type="molecule type" value="Genomic_DNA"/>
</dbReference>
<feature type="domain" description="Integrase catalytic" evidence="1">
    <location>
        <begin position="123"/>
        <end position="299"/>
    </location>
</feature>
<dbReference type="InterPro" id="IPR001584">
    <property type="entry name" value="Integrase_cat-core"/>
</dbReference>
<dbReference type="PANTHER" id="PTHR46889:SF5">
    <property type="entry name" value="INTEGRASE PROTEIN"/>
    <property type="match status" value="1"/>
</dbReference>
<evidence type="ECO:0000313" key="2">
    <source>
        <dbReference type="EMBL" id="TXJ59696.1"/>
    </source>
</evidence>
<dbReference type="Pfam" id="PF00665">
    <property type="entry name" value="rve"/>
    <property type="match status" value="1"/>
</dbReference>
<accession>A0A5C8GCX5</accession>